<accession>A0A9D3N3G0</accession>
<dbReference type="CDD" id="cd11816">
    <property type="entry name" value="SH3_Eve1_3"/>
    <property type="match status" value="1"/>
</dbReference>
<dbReference type="Gene3D" id="2.30.30.40">
    <property type="entry name" value="SH3 Domains"/>
    <property type="match status" value="4"/>
</dbReference>
<dbReference type="SUPFAM" id="SSF50044">
    <property type="entry name" value="SH3-domain"/>
    <property type="match status" value="4"/>
</dbReference>
<feature type="domain" description="SH3" evidence="4">
    <location>
        <begin position="493"/>
        <end position="552"/>
    </location>
</feature>
<dbReference type="InterPro" id="IPR036028">
    <property type="entry name" value="SH3-like_dom_sf"/>
</dbReference>
<feature type="compositionally biased region" description="Pro residues" evidence="3">
    <location>
        <begin position="348"/>
        <end position="362"/>
    </location>
</feature>
<name>A0A9D3N3G0_9TELE</name>
<evidence type="ECO:0000313" key="5">
    <source>
        <dbReference type="EMBL" id="KAG7314173.1"/>
    </source>
</evidence>
<organism evidence="5 6">
    <name type="scientific">Hemibagrus wyckioides</name>
    <dbReference type="NCBI Taxonomy" id="337641"/>
    <lineage>
        <taxon>Eukaryota</taxon>
        <taxon>Metazoa</taxon>
        <taxon>Chordata</taxon>
        <taxon>Craniata</taxon>
        <taxon>Vertebrata</taxon>
        <taxon>Euteleostomi</taxon>
        <taxon>Actinopterygii</taxon>
        <taxon>Neopterygii</taxon>
        <taxon>Teleostei</taxon>
        <taxon>Ostariophysi</taxon>
        <taxon>Siluriformes</taxon>
        <taxon>Bagridae</taxon>
        <taxon>Hemibagrus</taxon>
    </lineage>
</organism>
<dbReference type="InterPro" id="IPR050384">
    <property type="entry name" value="Endophilin_SH3RF"/>
</dbReference>
<evidence type="ECO:0000259" key="4">
    <source>
        <dbReference type="PROSITE" id="PS50002"/>
    </source>
</evidence>
<dbReference type="Pfam" id="PF00018">
    <property type="entry name" value="SH3_1"/>
    <property type="match status" value="2"/>
</dbReference>
<dbReference type="Pfam" id="PF07653">
    <property type="entry name" value="SH3_2"/>
    <property type="match status" value="1"/>
</dbReference>
<dbReference type="PANTHER" id="PTHR14167:SF48">
    <property type="entry name" value="SH3 DOMAIN-CONTAINING PROTEIN 19"/>
    <property type="match status" value="1"/>
</dbReference>
<feature type="compositionally biased region" description="Polar residues" evidence="3">
    <location>
        <begin position="235"/>
        <end position="245"/>
    </location>
</feature>
<dbReference type="PROSITE" id="PS50002">
    <property type="entry name" value="SH3"/>
    <property type="match status" value="4"/>
</dbReference>
<dbReference type="AlphaFoldDB" id="A0A9D3N3G0"/>
<evidence type="ECO:0000256" key="3">
    <source>
        <dbReference type="SAM" id="MobiDB-lite"/>
    </source>
</evidence>
<feature type="compositionally biased region" description="Polar residues" evidence="3">
    <location>
        <begin position="370"/>
        <end position="382"/>
    </location>
</feature>
<sequence length="729" mass="80714">MLDELVTLTALTAGWCDGQRRAEERLNRSLTLQSAGRLHPPTPPTTPTLGWRSFLLRAANQDPAQITSDHRLITIRPGLTIQCSESFCPIRRSCTALCSTRSKSFEKEEDLIENMAALHTERNIRSKIQDFEKQINNNEFSTPTPRPRNGPRPAVAPKPSVTQRPVSSTTEEESNTQVFPGDLYERSINTENIPVSPAVIPRPQLPRQLNDQLKPQPLIKPPPQLPSRPSLRRTTAVNSQDQETAFSPPPVSTRPPHISHCSTPENNYVDDPATFALSNLSRRATVTGPVTRKPTIIRVPSRLEQEVSSLPVQRGIGGQVSSIRHKDSFSSGCDWDLPPRPSGGKVLPPRPPPAKPAPGRPPPPRRDSIQRNSTLQSNNLRRNPSKKSPVLPPRPNPGHRLYNKYTLEIPHAIAEHDYNGMHTGELSFQKNEVLVLLNQTDRQTFECQVGDVKGTVQKSYLKIITPLSSYNDNTNPDPWENTSHQQLRASAGNATLQVQALYDFTPEGPGELALKAGDTVNNVEQIDSEWYLGSSRGMTGFFPINYVKILSRQPAAAQKPAPAPAPAPPQRVSGPRCVARFDFEGEHSDELSFTEGQVIRLLEYMGEDWARGEIGGHAGIFPLNFVEVIEDLPPAPTKNQTRVPLPGMVAANNMQAPAPTQNRVCAVERVKALYDFTAETDGDLPFLRGDVIEVIEHIDEEWSHGRLNGREGLFPISFTQTHTGGDSHR</sequence>
<evidence type="ECO:0000256" key="2">
    <source>
        <dbReference type="PROSITE-ProRule" id="PRU00192"/>
    </source>
</evidence>
<dbReference type="Proteomes" id="UP000824219">
    <property type="component" value="Linkage Group LG29"/>
</dbReference>
<feature type="domain" description="SH3" evidence="4">
    <location>
        <begin position="665"/>
        <end position="724"/>
    </location>
</feature>
<feature type="region of interest" description="Disordered" evidence="3">
    <location>
        <begin position="137"/>
        <end position="178"/>
    </location>
</feature>
<evidence type="ECO:0000256" key="1">
    <source>
        <dbReference type="ARBA" id="ARBA00022443"/>
    </source>
</evidence>
<reference evidence="5 6" key="1">
    <citation type="submission" date="2021-06" db="EMBL/GenBank/DDBJ databases">
        <title>Chromosome-level genome assembly of the red-tail catfish (Hemibagrus wyckioides).</title>
        <authorList>
            <person name="Shao F."/>
        </authorList>
    </citation>
    <scope>NUCLEOTIDE SEQUENCE [LARGE SCALE GENOMIC DNA]</scope>
    <source>
        <strain evidence="5">EC202008001</strain>
        <tissue evidence="5">Blood</tissue>
    </source>
</reference>
<feature type="domain" description="SH3" evidence="4">
    <location>
        <begin position="572"/>
        <end position="631"/>
    </location>
</feature>
<evidence type="ECO:0000313" key="6">
    <source>
        <dbReference type="Proteomes" id="UP000824219"/>
    </source>
</evidence>
<dbReference type="InterPro" id="IPR035835">
    <property type="entry name" value="Eve1_SH3_3"/>
</dbReference>
<dbReference type="OrthoDB" id="27823at2759"/>
<dbReference type="PRINTS" id="PR00452">
    <property type="entry name" value="SH3DOMAIN"/>
</dbReference>
<dbReference type="SMART" id="SM00326">
    <property type="entry name" value="SH3"/>
    <property type="match status" value="4"/>
</dbReference>
<keyword evidence="1 2" id="KW-0728">SH3 domain</keyword>
<dbReference type="InterPro" id="IPR001452">
    <property type="entry name" value="SH3_domain"/>
</dbReference>
<protein>
    <recommendedName>
        <fullName evidence="4">SH3 domain-containing protein</fullName>
    </recommendedName>
</protein>
<keyword evidence="6" id="KW-1185">Reference proteome</keyword>
<gene>
    <name evidence="5" type="ORF">KOW79_022669</name>
</gene>
<feature type="compositionally biased region" description="Polar residues" evidence="3">
    <location>
        <begin position="160"/>
        <end position="169"/>
    </location>
</feature>
<comment type="caution">
    <text evidence="5">The sequence shown here is derived from an EMBL/GenBank/DDBJ whole genome shotgun (WGS) entry which is preliminary data.</text>
</comment>
<feature type="region of interest" description="Disordered" evidence="3">
    <location>
        <begin position="213"/>
        <end position="266"/>
    </location>
</feature>
<feature type="region of interest" description="Disordered" evidence="3">
    <location>
        <begin position="323"/>
        <end position="401"/>
    </location>
</feature>
<proteinExistence type="predicted"/>
<dbReference type="PRINTS" id="PR00499">
    <property type="entry name" value="P67PHOX"/>
</dbReference>
<dbReference type="PANTHER" id="PTHR14167">
    <property type="entry name" value="SH3 DOMAIN-CONTAINING"/>
    <property type="match status" value="1"/>
</dbReference>
<dbReference type="EMBL" id="JAHKSW010000029">
    <property type="protein sequence ID" value="KAG7314173.1"/>
    <property type="molecule type" value="Genomic_DNA"/>
</dbReference>
<feature type="domain" description="SH3" evidence="4">
    <location>
        <begin position="407"/>
        <end position="466"/>
    </location>
</feature>
<feature type="compositionally biased region" description="Pro residues" evidence="3">
    <location>
        <begin position="144"/>
        <end position="156"/>
    </location>
</feature>